<dbReference type="InterPro" id="IPR049893">
    <property type="entry name" value="Bvu_2165-like_IHF-HU-DNA_bdg"/>
</dbReference>
<dbReference type="Gene3D" id="2.70.50.70">
    <property type="match status" value="1"/>
</dbReference>
<evidence type="ECO:0000313" key="3">
    <source>
        <dbReference type="EMBL" id="MPM57987.1"/>
    </source>
</evidence>
<comment type="caution">
    <text evidence="3">The sequence shown here is derived from an EMBL/GenBank/DDBJ whole genome shotgun (WGS) entry which is preliminary data.</text>
</comment>
<gene>
    <name evidence="3" type="ORF">SDC9_104816</name>
</gene>
<protein>
    <submittedName>
        <fullName evidence="3">Uncharacterized protein</fullName>
    </submittedName>
</protein>
<sequence length="244" mass="26631">MAASTKNNVVVELYDLAITERKDDRFGRVLTKVSMNEDDLIKIAQERRTDLNATSLKSTMEILKEIAKEQIANGVSVAFGLGYFNLGVNGVFYGDDLTWKPDQHNLAVRVTPTAELREAVNSATVTVRGAAPVGVAISTLTDVTSGQFNSRLTPGGGVNIEGTRLRIAGENSTNGLSLINQATQESIRIPMTSVLHNEPSQLTFIVPANLPAGDYKLQLTTQFSTTKQLLNEPRIYLFDYILTV</sequence>
<dbReference type="InterPro" id="IPR027824">
    <property type="entry name" value="DUF4469"/>
</dbReference>
<dbReference type="CDD" id="cd12843">
    <property type="entry name" value="Bvu_2165_C_like"/>
    <property type="match status" value="1"/>
</dbReference>
<proteinExistence type="predicted"/>
<evidence type="ECO:0000259" key="2">
    <source>
        <dbReference type="Pfam" id="PF14848"/>
    </source>
</evidence>
<accession>A0A645AXU7</accession>
<dbReference type="Pfam" id="PF14848">
    <property type="entry name" value="HU-DNA_bdg"/>
    <property type="match status" value="1"/>
</dbReference>
<feature type="domain" description="DUF4469" evidence="1">
    <location>
        <begin position="137"/>
        <end position="235"/>
    </location>
</feature>
<name>A0A645AXU7_9ZZZZ</name>
<organism evidence="3">
    <name type="scientific">bioreactor metagenome</name>
    <dbReference type="NCBI Taxonomy" id="1076179"/>
    <lineage>
        <taxon>unclassified sequences</taxon>
        <taxon>metagenomes</taxon>
        <taxon>ecological metagenomes</taxon>
    </lineage>
</organism>
<dbReference type="Pfam" id="PF14734">
    <property type="entry name" value="DUF4469"/>
    <property type="match status" value="1"/>
</dbReference>
<reference evidence="3" key="1">
    <citation type="submission" date="2019-08" db="EMBL/GenBank/DDBJ databases">
        <authorList>
            <person name="Kucharzyk K."/>
            <person name="Murdoch R.W."/>
            <person name="Higgins S."/>
            <person name="Loffler F."/>
        </authorList>
    </citation>
    <scope>NUCLEOTIDE SEQUENCE</scope>
</reference>
<feature type="domain" description="Bvu-2165-like IHF-HU-like DNA-binding" evidence="2">
    <location>
        <begin position="13"/>
        <end position="128"/>
    </location>
</feature>
<dbReference type="AlphaFoldDB" id="A0A645AXU7"/>
<evidence type="ECO:0000259" key="1">
    <source>
        <dbReference type="Pfam" id="PF14734"/>
    </source>
</evidence>
<dbReference type="EMBL" id="VSSQ01016542">
    <property type="protein sequence ID" value="MPM57987.1"/>
    <property type="molecule type" value="Genomic_DNA"/>
</dbReference>